<sequence>MRQPTTSPPPSVLPDISPARGEIRLSSTVSPISSFARDESALKLPISPLAGGEKWSAQRTKSQRFAFSNDERPKHKRRAGSGRTEGGGDAGRRPTSLLLTLIFLACIATFLNTSPAFAHASDRGYVLLMPTGYYLTGGAIAVAASFLVLAILPPALLKRIAAKRLALFAVNNGLRLLTSLIAFAIFATLIAAGFLGSRDPLSNPLPLTIWTLLWVGLTLVQGVFGNLWAWINPWYGPWRVATAIFPALRDRRLPQWAGYWPALILFFAFAWFELIDPAPDDPARLAWAAGIYWLMSFLAVIAFGYEDWSRRGEFLSVFFRMVSRFGMVEAARPENRTSLCLPGAKLWAANPLPASGMFFLLLSLSSVSFDGLSKTFFWLGLNGINPLEFPGRSAVMTTNTIGLVLIFAALSAVYLLAVLLGERLAGSRLPFARSAGLLVWSIVPIALAYHFSHYLTAFLVNGQYALVAISDPFSSGWDVFGTAGFQVGAGIVAGYQSAWALWNAQAAAIIGGHVLAVLIAHGLAYRLHPTARQAALSQLPLTILMIGYTVFGLWLLSTPTAG</sequence>
<gene>
    <name evidence="3" type="ORF">G6N74_16995</name>
</gene>
<feature type="transmembrane region" description="Helical" evidence="2">
    <location>
        <begin position="173"/>
        <end position="195"/>
    </location>
</feature>
<comment type="caution">
    <text evidence="3">The sequence shown here is derived from an EMBL/GenBank/DDBJ whole genome shotgun (WGS) entry which is preliminary data.</text>
</comment>
<keyword evidence="2" id="KW-1133">Transmembrane helix</keyword>
<feature type="compositionally biased region" description="Polar residues" evidence="1">
    <location>
        <begin position="57"/>
        <end position="66"/>
    </location>
</feature>
<feature type="transmembrane region" description="Helical" evidence="2">
    <location>
        <begin position="132"/>
        <end position="152"/>
    </location>
</feature>
<keyword evidence="2" id="KW-0472">Membrane</keyword>
<feature type="transmembrane region" description="Helical" evidence="2">
    <location>
        <begin position="431"/>
        <end position="451"/>
    </location>
</feature>
<organism evidence="3 4">
    <name type="scientific">Mesorhizobium zhangyense</name>
    <dbReference type="NCBI Taxonomy" id="1776730"/>
    <lineage>
        <taxon>Bacteria</taxon>
        <taxon>Pseudomonadati</taxon>
        <taxon>Pseudomonadota</taxon>
        <taxon>Alphaproteobacteria</taxon>
        <taxon>Hyphomicrobiales</taxon>
        <taxon>Phyllobacteriaceae</taxon>
        <taxon>Mesorhizobium</taxon>
    </lineage>
</organism>
<dbReference type="AlphaFoldDB" id="A0A7C9VEU0"/>
<accession>A0A7C9VEU0</accession>
<feature type="transmembrane region" description="Helical" evidence="2">
    <location>
        <begin position="256"/>
        <end position="274"/>
    </location>
</feature>
<keyword evidence="4" id="KW-1185">Reference proteome</keyword>
<protein>
    <recommendedName>
        <fullName evidence="5">Fenitrothion hydrolase</fullName>
    </recommendedName>
</protein>
<evidence type="ECO:0008006" key="5">
    <source>
        <dbReference type="Google" id="ProtNLM"/>
    </source>
</evidence>
<proteinExistence type="predicted"/>
<feature type="transmembrane region" description="Helical" evidence="2">
    <location>
        <begin position="401"/>
        <end position="419"/>
    </location>
</feature>
<feature type="transmembrane region" description="Helical" evidence="2">
    <location>
        <begin position="506"/>
        <end position="527"/>
    </location>
</feature>
<feature type="transmembrane region" description="Helical" evidence="2">
    <location>
        <begin position="97"/>
        <end position="120"/>
    </location>
</feature>
<feature type="transmembrane region" description="Helical" evidence="2">
    <location>
        <begin position="207"/>
        <end position="229"/>
    </location>
</feature>
<keyword evidence="2" id="KW-0812">Transmembrane</keyword>
<feature type="region of interest" description="Disordered" evidence="1">
    <location>
        <begin position="52"/>
        <end position="91"/>
    </location>
</feature>
<evidence type="ECO:0000313" key="4">
    <source>
        <dbReference type="Proteomes" id="UP000481252"/>
    </source>
</evidence>
<name>A0A7C9VEU0_9HYPH</name>
<feature type="transmembrane region" description="Helical" evidence="2">
    <location>
        <begin position="286"/>
        <end position="305"/>
    </location>
</feature>
<evidence type="ECO:0000256" key="2">
    <source>
        <dbReference type="SAM" id="Phobius"/>
    </source>
</evidence>
<evidence type="ECO:0000313" key="3">
    <source>
        <dbReference type="EMBL" id="NGN42768.1"/>
    </source>
</evidence>
<reference evidence="3 4" key="1">
    <citation type="submission" date="2020-02" db="EMBL/GenBank/DDBJ databases">
        <title>Genome sequence of the type strain CGMCC 1.15528 of Mesorhizobium zhangyense.</title>
        <authorList>
            <person name="Gao J."/>
            <person name="Sun J."/>
        </authorList>
    </citation>
    <scope>NUCLEOTIDE SEQUENCE [LARGE SCALE GENOMIC DNA]</scope>
    <source>
        <strain evidence="3 4">CGMCC 1.15528</strain>
    </source>
</reference>
<dbReference type="Proteomes" id="UP000481252">
    <property type="component" value="Unassembled WGS sequence"/>
</dbReference>
<feature type="transmembrane region" description="Helical" evidence="2">
    <location>
        <begin position="539"/>
        <end position="557"/>
    </location>
</feature>
<evidence type="ECO:0000256" key="1">
    <source>
        <dbReference type="SAM" id="MobiDB-lite"/>
    </source>
</evidence>
<dbReference type="EMBL" id="JAAKZG010000006">
    <property type="protein sequence ID" value="NGN42768.1"/>
    <property type="molecule type" value="Genomic_DNA"/>
</dbReference>